<comment type="pathway">
    <text evidence="9">Cofactor biosynthesis; adenosylcobalamin biosynthesis; cob(II)yrinate a,c-diamide from sirohydrochlorin (anaerobic route): step 10/10.</text>
</comment>
<dbReference type="HAMAP" id="MF_00027">
    <property type="entry name" value="CobB_CbiA"/>
    <property type="match status" value="1"/>
</dbReference>
<feature type="domain" description="CobB/CobQ-like glutamine amidotransferase" evidence="11">
    <location>
        <begin position="267"/>
        <end position="455"/>
    </location>
</feature>
<dbReference type="Gene3D" id="3.40.50.880">
    <property type="match status" value="1"/>
</dbReference>
<organism evidence="12 13">
    <name type="scientific">Thiorhodovibrio winogradskyi</name>
    <dbReference type="NCBI Taxonomy" id="77007"/>
    <lineage>
        <taxon>Bacteria</taxon>
        <taxon>Pseudomonadati</taxon>
        <taxon>Pseudomonadota</taxon>
        <taxon>Gammaproteobacteria</taxon>
        <taxon>Chromatiales</taxon>
        <taxon>Chromatiaceae</taxon>
        <taxon>Thiorhodovibrio</taxon>
    </lineage>
</organism>
<evidence type="ECO:0000313" key="12">
    <source>
        <dbReference type="EMBL" id="WPL15491.1"/>
    </source>
</evidence>
<gene>
    <name evidence="12" type="primary">dsrP</name>
    <name evidence="9" type="synonym">cbiA</name>
    <name evidence="12" type="ORF">Thiowin_00390</name>
</gene>
<comment type="similarity">
    <text evidence="2">Belongs to the CobB/CobQ family. CobQ subfamily.</text>
</comment>
<feature type="site" description="Increases nucleophilicity of active site Cys" evidence="9">
    <location>
        <position position="454"/>
    </location>
</feature>
<dbReference type="SUPFAM" id="SSF52317">
    <property type="entry name" value="Class I glutamine amidotransferase-like"/>
    <property type="match status" value="1"/>
</dbReference>
<dbReference type="InterPro" id="IPR004484">
    <property type="entry name" value="CbiA/CobB_synth"/>
</dbReference>
<dbReference type="EMBL" id="CP121472">
    <property type="protein sequence ID" value="WPL15491.1"/>
    <property type="molecule type" value="Genomic_DNA"/>
</dbReference>
<evidence type="ECO:0000313" key="13">
    <source>
        <dbReference type="Proteomes" id="UP001432180"/>
    </source>
</evidence>
<dbReference type="InterPro" id="IPR011698">
    <property type="entry name" value="GATase_3"/>
</dbReference>
<dbReference type="Gene3D" id="3.40.50.300">
    <property type="entry name" value="P-loop containing nucleotide triphosphate hydrolases"/>
    <property type="match status" value="1"/>
</dbReference>
<keyword evidence="6 9" id="KW-0067">ATP-binding</keyword>
<keyword evidence="4 9" id="KW-0436">Ligase</keyword>
<reference evidence="12 13" key="1">
    <citation type="journal article" date="2023" name="Microorganisms">
        <title>Thiorhodovibrio frisius and Trv. litoralis spp. nov., Two Novel Members from a Clade of Fastidious Purple Sulfur Bacteria That Exhibit Unique Red-Shifted Light-Harvesting Capabilities.</title>
        <authorList>
            <person name="Methner A."/>
            <person name="Kuzyk S.B."/>
            <person name="Petersen J."/>
            <person name="Bauer S."/>
            <person name="Brinkmann H."/>
            <person name="Sichau K."/>
            <person name="Wanner G."/>
            <person name="Wolf J."/>
            <person name="Neumann-Schaal M."/>
            <person name="Henke P."/>
            <person name="Tank M."/>
            <person name="Sproer C."/>
            <person name="Bunk B."/>
            <person name="Overmann J."/>
        </authorList>
    </citation>
    <scope>NUCLEOTIDE SEQUENCE [LARGE SCALE GENOMIC DNA]</scope>
    <source>
        <strain evidence="12 13">DSM 6702</strain>
    </source>
</reference>
<evidence type="ECO:0000256" key="4">
    <source>
        <dbReference type="ARBA" id="ARBA00022598"/>
    </source>
</evidence>
<dbReference type="RefSeq" id="WP_328986061.1">
    <property type="nucleotide sequence ID" value="NZ_CP121472.1"/>
</dbReference>
<keyword evidence="8 9" id="KW-0315">Glutamine amidotransferase</keyword>
<proteinExistence type="inferred from homology"/>
<dbReference type="InterPro" id="IPR002586">
    <property type="entry name" value="CobQ/CobB/MinD/ParA_Nub-bd_dom"/>
</dbReference>
<dbReference type="PROSITE" id="PS51274">
    <property type="entry name" value="GATASE_COBBQ"/>
    <property type="match status" value="1"/>
</dbReference>
<evidence type="ECO:0000256" key="9">
    <source>
        <dbReference type="HAMAP-Rule" id="MF_00027"/>
    </source>
</evidence>
<keyword evidence="13" id="KW-1185">Reference proteome</keyword>
<keyword evidence="5 9" id="KW-0547">Nucleotide-binding</keyword>
<evidence type="ECO:0000256" key="6">
    <source>
        <dbReference type="ARBA" id="ARBA00022840"/>
    </source>
</evidence>
<name>A0ABZ0S5M2_9GAMM</name>
<dbReference type="EC" id="6.3.5.11" evidence="9"/>
<evidence type="ECO:0000256" key="5">
    <source>
        <dbReference type="ARBA" id="ARBA00022741"/>
    </source>
</evidence>
<comment type="cofactor">
    <cofactor evidence="1 9">
        <name>Mg(2+)</name>
        <dbReference type="ChEBI" id="CHEBI:18420"/>
    </cofactor>
</comment>
<comment type="domain">
    <text evidence="9">Comprises of two domains. The C-terminal domain contains the binding site for glutamine and catalyzes the hydrolysis of this substrate to glutamate and ammonia. The N-terminal domain is anticipated to bind ATP and cobyrinate and catalyzes the ultimate synthesis of the diamide product. The ammonia produced via the glutaminase domain is probably translocated to the adjacent domain via a molecular tunnel, where it reacts with an activated intermediate.</text>
</comment>
<evidence type="ECO:0000256" key="2">
    <source>
        <dbReference type="ARBA" id="ARBA00006205"/>
    </source>
</evidence>
<comment type="function">
    <text evidence="9">Catalyzes the ATP-dependent amidation of the two carboxylate groups at positions a and c of cobyrinate, using either L-glutamine or ammonia as the nitrogen source.</text>
</comment>
<dbReference type="Pfam" id="PF07685">
    <property type="entry name" value="GATase_3"/>
    <property type="match status" value="1"/>
</dbReference>
<dbReference type="PANTHER" id="PTHR43873:SF1">
    <property type="entry name" value="COBYRINATE A,C-DIAMIDE SYNTHASE"/>
    <property type="match status" value="1"/>
</dbReference>
<feature type="domain" description="CobQ/CobB/MinD/ParA nucleotide binding" evidence="10">
    <location>
        <begin position="13"/>
        <end position="189"/>
    </location>
</feature>
<evidence type="ECO:0000259" key="10">
    <source>
        <dbReference type="Pfam" id="PF01656"/>
    </source>
</evidence>
<dbReference type="NCBIfam" id="NF002204">
    <property type="entry name" value="PRK01077.1"/>
    <property type="match status" value="1"/>
</dbReference>
<dbReference type="CDD" id="cd03130">
    <property type="entry name" value="GATase1_CobB"/>
    <property type="match status" value="1"/>
</dbReference>
<evidence type="ECO:0000259" key="11">
    <source>
        <dbReference type="Pfam" id="PF07685"/>
    </source>
</evidence>
<comment type="catalytic activity">
    <reaction evidence="9">
        <text>cob(II)yrinate + 2 L-glutamine + 2 ATP + 2 H2O = cob(II)yrinate a,c diamide + 2 L-glutamate + 2 ADP + 2 phosphate + 2 H(+)</text>
        <dbReference type="Rhea" id="RHEA:26289"/>
        <dbReference type="ChEBI" id="CHEBI:15377"/>
        <dbReference type="ChEBI" id="CHEBI:15378"/>
        <dbReference type="ChEBI" id="CHEBI:29985"/>
        <dbReference type="ChEBI" id="CHEBI:30616"/>
        <dbReference type="ChEBI" id="CHEBI:43474"/>
        <dbReference type="ChEBI" id="CHEBI:58359"/>
        <dbReference type="ChEBI" id="CHEBI:58537"/>
        <dbReference type="ChEBI" id="CHEBI:58894"/>
        <dbReference type="ChEBI" id="CHEBI:456216"/>
        <dbReference type="EC" id="6.3.5.11"/>
    </reaction>
</comment>
<sequence>MPSLYFSAAHKSSGKTTLSIGVTAESRRRGLTVSPFKKGPDYIDPMWLGLAAGRACFNLDFHTMAADEIRAAFQRDGQGSDLRLIEGNVGLFDSVHLNGSGSNAELVKLLGVPLVLVIDCKGLGRGIAPLLLGFQAFDPELPMAGVILNRVGGGRHGDNLLRVVEHYTDLPVLGMLPRLAELDIDERHLGLVPSNEALAAGRKVEQIRARVAEHVDCDALLAIAAKEPPGPPASQAVSQPARSPVNLAAVSARPTADAGPQAPSGIKIGIARDAAFGFYYPDDLAALEQAGAELLSFSPLHASELPRVDALLIGGGFPECHMEALEANRGLRAGVADFIASGKPVYAECGGLMYLCRQLHWNGRSADMCGVLNADVAMHAKPQGRGYVRLRETGASPWLGTAETGDLSAHEFHHSAVVSPDPTWTYAYQVLRGTGVDGQHDGIVHNRLLASYAHLRGVGGNCWPRRFVASIERTLGG</sequence>
<keyword evidence="3 9" id="KW-0169">Cobalamin biosynthesis</keyword>
<dbReference type="PANTHER" id="PTHR43873">
    <property type="entry name" value="COBYRINATE A,C-DIAMIDE SYNTHASE"/>
    <property type="match status" value="1"/>
</dbReference>
<evidence type="ECO:0000256" key="8">
    <source>
        <dbReference type="ARBA" id="ARBA00022962"/>
    </source>
</evidence>
<evidence type="ECO:0000256" key="7">
    <source>
        <dbReference type="ARBA" id="ARBA00022842"/>
    </source>
</evidence>
<protein>
    <recommendedName>
        <fullName evidence="9">Cobyrinate a,c-diamide synthase</fullName>
        <ecNumber evidence="9">6.3.5.11</ecNumber>
    </recommendedName>
    <alternativeName>
        <fullName evidence="9">Cobyrinic acid a,c-diamide synthetase</fullName>
    </alternativeName>
</protein>
<feature type="active site" description="Nucleophile" evidence="9">
    <location>
        <position position="349"/>
    </location>
</feature>
<dbReference type="SUPFAM" id="SSF52540">
    <property type="entry name" value="P-loop containing nucleoside triphosphate hydrolases"/>
    <property type="match status" value="1"/>
</dbReference>
<dbReference type="Proteomes" id="UP001432180">
    <property type="component" value="Chromosome"/>
</dbReference>
<evidence type="ECO:0000256" key="3">
    <source>
        <dbReference type="ARBA" id="ARBA00022573"/>
    </source>
</evidence>
<comment type="miscellaneous">
    <text evidence="9">The a and c carboxylates of cobyrinate are activated for nucleophilic attack via formation of a phosphorylated intermediate by ATP. CbiA catalyzes first the amidation of the c-carboxylate, and then that of the a-carboxylate.</text>
</comment>
<keyword evidence="7 9" id="KW-0460">Magnesium</keyword>
<dbReference type="InterPro" id="IPR027417">
    <property type="entry name" value="P-loop_NTPase"/>
</dbReference>
<dbReference type="InterPro" id="IPR029062">
    <property type="entry name" value="Class_I_gatase-like"/>
</dbReference>
<dbReference type="CDD" id="cd05388">
    <property type="entry name" value="CobB_N"/>
    <property type="match status" value="1"/>
</dbReference>
<dbReference type="NCBIfam" id="TIGR00379">
    <property type="entry name" value="cobB"/>
    <property type="match status" value="1"/>
</dbReference>
<comment type="similarity">
    <text evidence="9">Belongs to the CobB/CbiA family.</text>
</comment>
<evidence type="ECO:0000256" key="1">
    <source>
        <dbReference type="ARBA" id="ARBA00001946"/>
    </source>
</evidence>
<accession>A0ABZ0S5M2</accession>
<dbReference type="Pfam" id="PF01656">
    <property type="entry name" value="CbiA"/>
    <property type="match status" value="1"/>
</dbReference>